<gene>
    <name evidence="4" type="ORF">GCM10007423_32370</name>
</gene>
<dbReference type="RefSeq" id="WP_188933911.1">
    <property type="nucleotide sequence ID" value="NZ_BMIA01000002.1"/>
</dbReference>
<feature type="signal peptide" evidence="2">
    <location>
        <begin position="1"/>
        <end position="21"/>
    </location>
</feature>
<feature type="chain" id="PRO_5046849192" description="Outer membrane protein beta-barrel domain-containing protein" evidence="2">
    <location>
        <begin position="22"/>
        <end position="227"/>
    </location>
</feature>
<organism evidence="4 5">
    <name type="scientific">Dyadobacter endophyticus</name>
    <dbReference type="NCBI Taxonomy" id="1749036"/>
    <lineage>
        <taxon>Bacteria</taxon>
        <taxon>Pseudomonadati</taxon>
        <taxon>Bacteroidota</taxon>
        <taxon>Cytophagia</taxon>
        <taxon>Cytophagales</taxon>
        <taxon>Spirosomataceae</taxon>
        <taxon>Dyadobacter</taxon>
    </lineage>
</organism>
<dbReference type="Proteomes" id="UP000600214">
    <property type="component" value="Unassembled WGS sequence"/>
</dbReference>
<evidence type="ECO:0000313" key="5">
    <source>
        <dbReference type="Proteomes" id="UP000600214"/>
    </source>
</evidence>
<keyword evidence="5" id="KW-1185">Reference proteome</keyword>
<evidence type="ECO:0000259" key="3">
    <source>
        <dbReference type="Pfam" id="PF13505"/>
    </source>
</evidence>
<name>A0ABQ1YVU6_9BACT</name>
<dbReference type="EMBL" id="BMIA01000002">
    <property type="protein sequence ID" value="GGH38571.1"/>
    <property type="molecule type" value="Genomic_DNA"/>
</dbReference>
<protein>
    <recommendedName>
        <fullName evidence="3">Outer membrane protein beta-barrel domain-containing protein</fullName>
    </recommendedName>
</protein>
<accession>A0ABQ1YVU6</accession>
<proteinExistence type="predicted"/>
<sequence>MKNITFLVLAVLTCVSGGAFAQYEGKRFLTGSLSLDFNNTNPDISKATHSYGYNVSTGIGRFKSNTRANVWNLSTSLRAGKGYLTDNSGETTTISGISSVGFGVGHAWQFYKHFNDKVGVFASLGPDLSYLYGKQRENNENYSWDVKSHAFSLSLGVSAGAYYRLDERWWLTASIGFAQPVAVQFTRRNTQERATGARSHSNQLNYGFSPSITLPSVGLGLRYFLKD</sequence>
<dbReference type="InterPro" id="IPR027385">
    <property type="entry name" value="Beta-barrel_OMP"/>
</dbReference>
<reference evidence="5" key="1">
    <citation type="journal article" date="2019" name="Int. J. Syst. Evol. Microbiol.">
        <title>The Global Catalogue of Microorganisms (GCM) 10K type strain sequencing project: providing services to taxonomists for standard genome sequencing and annotation.</title>
        <authorList>
            <consortium name="The Broad Institute Genomics Platform"/>
            <consortium name="The Broad Institute Genome Sequencing Center for Infectious Disease"/>
            <person name="Wu L."/>
            <person name="Ma J."/>
        </authorList>
    </citation>
    <scope>NUCLEOTIDE SEQUENCE [LARGE SCALE GENOMIC DNA]</scope>
    <source>
        <strain evidence="5">CGMCC 1.15288</strain>
    </source>
</reference>
<evidence type="ECO:0000256" key="1">
    <source>
        <dbReference type="ARBA" id="ARBA00022729"/>
    </source>
</evidence>
<evidence type="ECO:0000256" key="2">
    <source>
        <dbReference type="SAM" id="SignalP"/>
    </source>
</evidence>
<feature type="domain" description="Outer membrane protein beta-barrel" evidence="3">
    <location>
        <begin position="8"/>
        <end position="176"/>
    </location>
</feature>
<evidence type="ECO:0000313" key="4">
    <source>
        <dbReference type="EMBL" id="GGH38571.1"/>
    </source>
</evidence>
<dbReference type="Pfam" id="PF13505">
    <property type="entry name" value="OMP_b-brl"/>
    <property type="match status" value="1"/>
</dbReference>
<comment type="caution">
    <text evidence="4">The sequence shown here is derived from an EMBL/GenBank/DDBJ whole genome shotgun (WGS) entry which is preliminary data.</text>
</comment>
<keyword evidence="1 2" id="KW-0732">Signal</keyword>